<comment type="caution">
    <text evidence="1">The sequence shown here is derived from an EMBL/GenBank/DDBJ whole genome shotgun (WGS) entry which is preliminary data.</text>
</comment>
<protein>
    <recommendedName>
        <fullName evidence="3">Fungal lipase-like domain-containing protein</fullName>
    </recommendedName>
</protein>
<dbReference type="Proteomes" id="UP001268089">
    <property type="component" value="Unassembled WGS sequence"/>
</dbReference>
<reference evidence="1 2" key="1">
    <citation type="submission" date="2023-07" db="EMBL/GenBank/DDBJ databases">
        <title>Sorghum-associated microbial communities from plants grown in Nebraska, USA.</title>
        <authorList>
            <person name="Schachtman D."/>
        </authorList>
    </citation>
    <scope>NUCLEOTIDE SEQUENCE [LARGE SCALE GENOMIC DNA]</scope>
    <source>
        <strain evidence="1 2">BE308</strain>
    </source>
</reference>
<accession>A0ABU1ZM97</accession>
<evidence type="ECO:0000313" key="2">
    <source>
        <dbReference type="Proteomes" id="UP001268089"/>
    </source>
</evidence>
<dbReference type="EMBL" id="JAVDXO010000003">
    <property type="protein sequence ID" value="MDR7306608.1"/>
    <property type="molecule type" value="Genomic_DNA"/>
</dbReference>
<name>A0ABU1ZM97_9BURK</name>
<dbReference type="RefSeq" id="WP_310341883.1">
    <property type="nucleotide sequence ID" value="NZ_JAVDXO010000003.1"/>
</dbReference>
<sequence>MAAFTIFFCGTGSNSYDFANTNYHQGELISTLAKNHAGHEFVDWIIVDGPGSGNIQEAEKWVPAGNYSGIRGTLQGKGWEENVKHAIAVLIGTNYEERKAHTRAETKILRAAGVGVDTVERTGKIERALLGATKTVNFDLHARISPQALQQRKIQIMRKNKPIDCVNVVGWSRGGVTCHMFANALAEMEGWSNMPVNIFACDPVPGSGNFDTRRITLGRNVKRYVAIYAADERSRGFSPVLPSLASGTEFFITTMPGRHATLVGNASQDGGKGVNTLFGPGKVTRDLAESFLQVWGAKLNNTLKLGEFQILASYEGMLAQSEDYQAMHDVSYTGFTQSDRAVGVGDGTWRTFGTSATLSREAIFVNLHHRWVFEKNFSVLYAALFRNQKLTVKQVELEFKRIAFQYPNLHRRLKKIPIQLQ</sequence>
<organism evidence="1 2">
    <name type="scientific">Rhodoferax saidenbachensis</name>
    <dbReference type="NCBI Taxonomy" id="1484693"/>
    <lineage>
        <taxon>Bacteria</taxon>
        <taxon>Pseudomonadati</taxon>
        <taxon>Pseudomonadota</taxon>
        <taxon>Betaproteobacteria</taxon>
        <taxon>Burkholderiales</taxon>
        <taxon>Comamonadaceae</taxon>
        <taxon>Rhodoferax</taxon>
    </lineage>
</organism>
<keyword evidence="2" id="KW-1185">Reference proteome</keyword>
<proteinExistence type="predicted"/>
<evidence type="ECO:0008006" key="3">
    <source>
        <dbReference type="Google" id="ProtNLM"/>
    </source>
</evidence>
<gene>
    <name evidence="1" type="ORF">J2X15_001891</name>
</gene>
<evidence type="ECO:0000313" key="1">
    <source>
        <dbReference type="EMBL" id="MDR7306608.1"/>
    </source>
</evidence>